<name>A0A9X4KJW6_9BACL</name>
<gene>
    <name evidence="2" type="ORF">OMP38_24300</name>
</gene>
<organism evidence="2 3">
    <name type="scientific">Cohnella ginsengisoli</name>
    <dbReference type="NCBI Taxonomy" id="425004"/>
    <lineage>
        <taxon>Bacteria</taxon>
        <taxon>Bacillati</taxon>
        <taxon>Bacillota</taxon>
        <taxon>Bacilli</taxon>
        <taxon>Bacillales</taxon>
        <taxon>Paenibacillaceae</taxon>
        <taxon>Cohnella</taxon>
    </lineage>
</organism>
<accession>A0A9X4KJW6</accession>
<evidence type="ECO:0000256" key="1">
    <source>
        <dbReference type="SAM" id="Phobius"/>
    </source>
</evidence>
<keyword evidence="1" id="KW-0812">Transmembrane</keyword>
<comment type="caution">
    <text evidence="2">The sequence shown here is derived from an EMBL/GenBank/DDBJ whole genome shotgun (WGS) entry which is preliminary data.</text>
</comment>
<reference evidence="2 3" key="1">
    <citation type="submission" date="2022-10" db="EMBL/GenBank/DDBJ databases">
        <title>Comparative genomic analysis of Cohnella hashimotonis sp. nov., isolated from the International Space Station.</title>
        <authorList>
            <person name="Simpson A."/>
            <person name="Venkateswaran K."/>
        </authorList>
    </citation>
    <scope>NUCLEOTIDE SEQUENCE [LARGE SCALE GENOMIC DNA]</scope>
    <source>
        <strain evidence="2 3">DSM 18997</strain>
    </source>
</reference>
<feature type="transmembrane region" description="Helical" evidence="1">
    <location>
        <begin position="6"/>
        <end position="23"/>
    </location>
</feature>
<evidence type="ECO:0000313" key="2">
    <source>
        <dbReference type="EMBL" id="MDG0793602.1"/>
    </source>
</evidence>
<dbReference type="AlphaFoldDB" id="A0A9X4KJW6"/>
<dbReference type="Proteomes" id="UP001153387">
    <property type="component" value="Unassembled WGS sequence"/>
</dbReference>
<sequence length="114" mass="12565">MFGYYGAKFVLIVEFVIAFMLLTNRSYVDMMKGIRTFGKRLLPLLAQRLSGGRKLAKAKAVPVKSRSKKGQVAAAMATIGDDDFQEEPVTSNADAKKTLLLPAFSRQARWHGVG</sequence>
<keyword evidence="1" id="KW-1133">Transmembrane helix</keyword>
<protein>
    <submittedName>
        <fullName evidence="2">Uncharacterized protein</fullName>
    </submittedName>
</protein>
<dbReference type="EMBL" id="JAPDHZ010000004">
    <property type="protein sequence ID" value="MDG0793602.1"/>
    <property type="molecule type" value="Genomic_DNA"/>
</dbReference>
<keyword evidence="1" id="KW-0472">Membrane</keyword>
<keyword evidence="3" id="KW-1185">Reference proteome</keyword>
<evidence type="ECO:0000313" key="3">
    <source>
        <dbReference type="Proteomes" id="UP001153387"/>
    </source>
</evidence>
<proteinExistence type="predicted"/>